<gene>
    <name evidence="3" type="ORF">OKJ48_33890</name>
</gene>
<organism evidence="3 4">
    <name type="scientific">Streptomyces kunmingensis</name>
    <dbReference type="NCBI Taxonomy" id="68225"/>
    <lineage>
        <taxon>Bacteria</taxon>
        <taxon>Bacillati</taxon>
        <taxon>Actinomycetota</taxon>
        <taxon>Actinomycetes</taxon>
        <taxon>Kitasatosporales</taxon>
        <taxon>Streptomycetaceae</taxon>
        <taxon>Streptomyces</taxon>
    </lineage>
</organism>
<evidence type="ECO:0000256" key="1">
    <source>
        <dbReference type="SAM" id="MobiDB-lite"/>
    </source>
</evidence>
<protein>
    <submittedName>
        <fullName evidence="3">Uncharacterized protein</fullName>
    </submittedName>
</protein>
<evidence type="ECO:0000256" key="2">
    <source>
        <dbReference type="SAM" id="SignalP"/>
    </source>
</evidence>
<dbReference type="Proteomes" id="UP001352223">
    <property type="component" value="Unassembled WGS sequence"/>
</dbReference>
<feature type="signal peptide" evidence="2">
    <location>
        <begin position="1"/>
        <end position="25"/>
    </location>
</feature>
<accession>A0ABU6CMQ4</accession>
<comment type="caution">
    <text evidence="3">The sequence shown here is derived from an EMBL/GenBank/DDBJ whole genome shotgun (WGS) entry which is preliminary data.</text>
</comment>
<feature type="chain" id="PRO_5045254426" evidence="2">
    <location>
        <begin position="26"/>
        <end position="87"/>
    </location>
</feature>
<dbReference type="EMBL" id="JAOZYB010000325">
    <property type="protein sequence ID" value="MEB3965180.1"/>
    <property type="molecule type" value="Genomic_DNA"/>
</dbReference>
<dbReference type="RefSeq" id="WP_324773209.1">
    <property type="nucleotide sequence ID" value="NZ_BAAATS010000028.1"/>
</dbReference>
<keyword evidence="2" id="KW-0732">Signal</keyword>
<name>A0ABU6CMQ4_9ACTN</name>
<evidence type="ECO:0000313" key="3">
    <source>
        <dbReference type="EMBL" id="MEB3965180.1"/>
    </source>
</evidence>
<evidence type="ECO:0000313" key="4">
    <source>
        <dbReference type="Proteomes" id="UP001352223"/>
    </source>
</evidence>
<proteinExistence type="predicted"/>
<sequence length="87" mass="8942">MLHRIASALALATVAGFLAAGPVAAADEPDFSGEGSYHSEGHQAGMASSNVGGPLGVSHLAAMESDYSAGGAYRFDRDFDHDFGFDH</sequence>
<feature type="region of interest" description="Disordered" evidence="1">
    <location>
        <begin position="29"/>
        <end position="48"/>
    </location>
</feature>
<keyword evidence="4" id="KW-1185">Reference proteome</keyword>
<reference evidence="3 4" key="1">
    <citation type="submission" date="2022-10" db="EMBL/GenBank/DDBJ databases">
        <authorList>
            <person name="Xie J."/>
            <person name="Shen N."/>
        </authorList>
    </citation>
    <scope>NUCLEOTIDE SEQUENCE [LARGE SCALE GENOMIC DNA]</scope>
    <source>
        <strain evidence="3 4">DSM 41681</strain>
    </source>
</reference>